<accession>A0ABR0NF51</accession>
<proteinExistence type="predicted"/>
<protein>
    <recommendedName>
        <fullName evidence="1">Myb/SANT-like domain-containing protein</fullName>
    </recommendedName>
</protein>
<comment type="caution">
    <text evidence="2">The sequence shown here is derived from an EMBL/GenBank/DDBJ whole genome shotgun (WGS) entry which is preliminary data.</text>
</comment>
<evidence type="ECO:0000313" key="2">
    <source>
        <dbReference type="EMBL" id="KAK5792889.1"/>
    </source>
</evidence>
<evidence type="ECO:0000313" key="3">
    <source>
        <dbReference type="Proteomes" id="UP001358586"/>
    </source>
</evidence>
<keyword evidence="3" id="KW-1185">Reference proteome</keyword>
<dbReference type="Proteomes" id="UP001358586">
    <property type="component" value="Chromosome 10"/>
</dbReference>
<dbReference type="InterPro" id="IPR024752">
    <property type="entry name" value="Myb/SANT-like_dom"/>
</dbReference>
<reference evidence="2 3" key="1">
    <citation type="submission" date="2023-03" db="EMBL/GenBank/DDBJ databases">
        <title>WGS of Gossypium arboreum.</title>
        <authorList>
            <person name="Yu D."/>
        </authorList>
    </citation>
    <scope>NUCLEOTIDE SEQUENCE [LARGE SCALE GENOMIC DNA]</scope>
    <source>
        <tissue evidence="2">Leaf</tissue>
    </source>
</reference>
<feature type="domain" description="Myb/SANT-like" evidence="1">
    <location>
        <begin position="65"/>
        <end position="165"/>
    </location>
</feature>
<name>A0ABR0NF51_GOSAR</name>
<sequence length="351" mass="40560">MVANVYNCELNCSDVSSGTHIKIRVPTIDKPRYRTRKGSAVDGRVPQEAISRRHRLKVPHGTNSKWVPKEDVALVAYMDDLYNVRTYNADTGFKTDYLDKLERMYKKILPHAMLKAKPNLESRIRILKRDWTIVYDMLCVKDNSSFGWDEHRQMVVAEDVVWNSYICSHKAVGQLRYRIFPYYDQFTSIYAKDRAIGKDAQTTTDIVKEIDVEGVTNNLEEGNNYHKCENDVFLDKMDVSATQSQLSKPNQDGSAFSKKKMISDRSEQFSTSITNVFMSLGENMWTIGLELSRSIASEKVLQESAQKLYRALCEVEGLTKYERYCALSKIPDHPMQMLIFLVYLFLFDWNG</sequence>
<dbReference type="Pfam" id="PF12776">
    <property type="entry name" value="Myb_DNA-bind_3"/>
    <property type="match status" value="1"/>
</dbReference>
<dbReference type="PANTHER" id="PTHR48464">
    <property type="match status" value="1"/>
</dbReference>
<gene>
    <name evidence="2" type="ORF">PVK06_034017</name>
</gene>
<evidence type="ECO:0000259" key="1">
    <source>
        <dbReference type="Pfam" id="PF12776"/>
    </source>
</evidence>
<dbReference type="PANTHER" id="PTHR48464:SF1">
    <property type="entry name" value="MYB_SANT-LIKE DOMAIN-CONTAINING PROTEIN"/>
    <property type="match status" value="1"/>
</dbReference>
<organism evidence="2 3">
    <name type="scientific">Gossypium arboreum</name>
    <name type="common">Tree cotton</name>
    <name type="synonym">Gossypium nanking</name>
    <dbReference type="NCBI Taxonomy" id="29729"/>
    <lineage>
        <taxon>Eukaryota</taxon>
        <taxon>Viridiplantae</taxon>
        <taxon>Streptophyta</taxon>
        <taxon>Embryophyta</taxon>
        <taxon>Tracheophyta</taxon>
        <taxon>Spermatophyta</taxon>
        <taxon>Magnoliopsida</taxon>
        <taxon>eudicotyledons</taxon>
        <taxon>Gunneridae</taxon>
        <taxon>Pentapetalae</taxon>
        <taxon>rosids</taxon>
        <taxon>malvids</taxon>
        <taxon>Malvales</taxon>
        <taxon>Malvaceae</taxon>
        <taxon>Malvoideae</taxon>
        <taxon>Gossypium</taxon>
    </lineage>
</organism>
<dbReference type="EMBL" id="JARKNE010000010">
    <property type="protein sequence ID" value="KAK5792889.1"/>
    <property type="molecule type" value="Genomic_DNA"/>
</dbReference>